<dbReference type="SUPFAM" id="SSF47090">
    <property type="entry name" value="PGBD-like"/>
    <property type="match status" value="1"/>
</dbReference>
<evidence type="ECO:0000259" key="1">
    <source>
        <dbReference type="Pfam" id="PF01471"/>
    </source>
</evidence>
<dbReference type="InterPro" id="IPR036365">
    <property type="entry name" value="PGBD-like_sf"/>
</dbReference>
<reference evidence="3" key="1">
    <citation type="journal article" date="2021" name="Proc. Natl. Acad. Sci. U.S.A.">
        <title>A Catalog of Tens of Thousands of Viruses from Human Metagenomes Reveals Hidden Associations with Chronic Diseases.</title>
        <authorList>
            <person name="Tisza M.J."/>
            <person name="Buck C.B."/>
        </authorList>
    </citation>
    <scope>NUCLEOTIDE SEQUENCE</scope>
    <source>
        <strain evidence="3">Ct9lR64</strain>
    </source>
</reference>
<dbReference type="GO" id="GO:0001897">
    <property type="term" value="P:symbiont-mediated cytolysis of host cell"/>
    <property type="evidence" value="ECO:0007669"/>
    <property type="project" value="UniProtKB-ARBA"/>
</dbReference>
<feature type="domain" description="Endolysin-like" evidence="2">
    <location>
        <begin position="31"/>
        <end position="104"/>
    </location>
</feature>
<name>A0A8S5QWY3_9CAUD</name>
<dbReference type="EMBL" id="BK015760">
    <property type="protein sequence ID" value="DAE23799.1"/>
    <property type="molecule type" value="Genomic_DNA"/>
</dbReference>
<dbReference type="Gene3D" id="1.10.101.10">
    <property type="entry name" value="PGBD-like superfamily/PGBD"/>
    <property type="match status" value="1"/>
</dbReference>
<proteinExistence type="predicted"/>
<dbReference type="InterPro" id="IPR036366">
    <property type="entry name" value="PGBDSf"/>
</dbReference>
<dbReference type="InterPro" id="IPR002477">
    <property type="entry name" value="Peptidoglycan-bd-like"/>
</dbReference>
<dbReference type="Pfam" id="PF01471">
    <property type="entry name" value="PG_binding_1"/>
    <property type="match status" value="1"/>
</dbReference>
<dbReference type="SUPFAM" id="SSF54001">
    <property type="entry name" value="Cysteine proteinases"/>
    <property type="match status" value="1"/>
</dbReference>
<sequence>MSITEKATVQMEVWAKDNSHGYDQSSRWGPDFDCSSAVIQAWENAGVPVKSKGATYTGNMYLVFMSCGFKDVTGSVNLLNGSGLERGDVLLNHIHHTAMYCGNGQIVQASINELGHTTGGQSGDQTGREFYIRSYYNYPWDTVLRYDGSSEAPDSIKKISVSLPELKSGDKGVAVAMLQAALKHSGADPWWIDGEFGERTEIALGVFQSKNDLEVDKICGEKTWNKLIWK</sequence>
<accession>A0A8S5QWY3</accession>
<dbReference type="Pfam" id="PF25309">
    <property type="entry name" value="ELLD"/>
    <property type="match status" value="2"/>
</dbReference>
<dbReference type="InterPro" id="IPR038765">
    <property type="entry name" value="Papain-like_cys_pep_sf"/>
</dbReference>
<evidence type="ECO:0000259" key="2">
    <source>
        <dbReference type="Pfam" id="PF25309"/>
    </source>
</evidence>
<organism evidence="3">
    <name type="scientific">Siphoviridae sp. ct9lR64</name>
    <dbReference type="NCBI Taxonomy" id="2826178"/>
    <lineage>
        <taxon>Viruses</taxon>
        <taxon>Duplodnaviria</taxon>
        <taxon>Heunggongvirae</taxon>
        <taxon>Uroviricota</taxon>
        <taxon>Caudoviricetes</taxon>
    </lineage>
</organism>
<protein>
    <submittedName>
        <fullName evidence="3">N acetylmuramidase</fullName>
    </submittedName>
</protein>
<feature type="domain" description="Endolysin-like" evidence="2">
    <location>
        <begin position="106"/>
        <end position="147"/>
    </location>
</feature>
<feature type="domain" description="Peptidoglycan binding-like" evidence="1">
    <location>
        <begin position="172"/>
        <end position="227"/>
    </location>
</feature>
<dbReference type="InterPro" id="IPR057370">
    <property type="entry name" value="ELLD"/>
</dbReference>
<dbReference type="Gene3D" id="3.90.1720.10">
    <property type="entry name" value="endopeptidase domain like (from Nostoc punctiforme)"/>
    <property type="match status" value="1"/>
</dbReference>
<evidence type="ECO:0000313" key="3">
    <source>
        <dbReference type="EMBL" id="DAE23799.1"/>
    </source>
</evidence>